<dbReference type="RefSeq" id="WP_169261078.1">
    <property type="nucleotide sequence ID" value="NZ_WTVQ01000023.1"/>
</dbReference>
<comment type="caution">
    <text evidence="1">The sequence shown here is derived from an EMBL/GenBank/DDBJ whole genome shotgun (WGS) entry which is preliminary data.</text>
</comment>
<evidence type="ECO:0000313" key="2">
    <source>
        <dbReference type="Proteomes" id="UP000648984"/>
    </source>
</evidence>
<gene>
    <name evidence="1" type="ORF">GPA25_14240</name>
</gene>
<accession>A0ABX1QC24</accession>
<sequence length="101" mass="11076">MNTNFDFQKPIEAVQALMAMQAEVIGKTIELQKKSGEQLMAFFKAEAEKAKNLKTPEEVVKFNVDANTALFNLMKAQGEAFTALATGASNSAMAPFQKLMK</sequence>
<reference evidence="1 2" key="1">
    <citation type="submission" date="2019-12" db="EMBL/GenBank/DDBJ databases">
        <title>Comparative genomics gives insights into the taxonomy of the Azoarcus-Aromatoleum group and reveals separate origins of nif in the plant-associated Azoarcus and non-plant-associated Aromatoleum sub-groups.</title>
        <authorList>
            <person name="Lafos M."/>
            <person name="Maluk M."/>
            <person name="Batista M."/>
            <person name="Junghare M."/>
            <person name="Carmona M."/>
            <person name="Faoro H."/>
            <person name="Cruz L.M."/>
            <person name="Battistoni F."/>
            <person name="De Souza E."/>
            <person name="Pedrosa F."/>
            <person name="Chen W.-M."/>
            <person name="Poole P.S."/>
            <person name="Dixon R.A."/>
            <person name="James E.K."/>
        </authorList>
    </citation>
    <scope>NUCLEOTIDE SEQUENCE [LARGE SCALE GENOMIC DNA]</scope>
    <source>
        <strain evidence="1 2">22Lin</strain>
    </source>
</reference>
<proteinExistence type="predicted"/>
<name>A0ABX1QC24_9RHOO</name>
<dbReference type="Proteomes" id="UP000648984">
    <property type="component" value="Unassembled WGS sequence"/>
</dbReference>
<dbReference type="EMBL" id="WTVQ01000023">
    <property type="protein sequence ID" value="NMG75924.1"/>
    <property type="molecule type" value="Genomic_DNA"/>
</dbReference>
<keyword evidence="2" id="KW-1185">Reference proteome</keyword>
<protein>
    <submittedName>
        <fullName evidence="1">Uncharacterized protein</fullName>
    </submittedName>
</protein>
<evidence type="ECO:0000313" key="1">
    <source>
        <dbReference type="EMBL" id="NMG75924.1"/>
    </source>
</evidence>
<organism evidence="1 2">
    <name type="scientific">Aromatoleum diolicum</name>
    <dbReference type="NCBI Taxonomy" id="75796"/>
    <lineage>
        <taxon>Bacteria</taxon>
        <taxon>Pseudomonadati</taxon>
        <taxon>Pseudomonadota</taxon>
        <taxon>Betaproteobacteria</taxon>
        <taxon>Rhodocyclales</taxon>
        <taxon>Rhodocyclaceae</taxon>
        <taxon>Aromatoleum</taxon>
    </lineage>
</organism>